<sequence length="190" mass="21173">MQGVKADPDQKAAVLAALRAGQRRDVVAQRFGLSPWTVRDWRAQWVHAGLIPPARQTVTPAMRERMLADFQAGVSLAVMAERYGVHPSTLSNWRKRFEAEGALPPVLTRKPPPLRNEPPGPVETAWLPCVQCGTAFPYRYTGALREDRLEYVLRLCMPCFDVYCAGLPLTEPTSFTPAPEPDDEEDTADD</sequence>
<protein>
    <submittedName>
        <fullName evidence="1">Helix-turn-helix domain-containing protein</fullName>
    </submittedName>
</protein>
<comment type="caution">
    <text evidence="1">The sequence shown here is derived from an EMBL/GenBank/DDBJ whole genome shotgun (WGS) entry which is preliminary data.</text>
</comment>
<organism evidence="1 2">
    <name type="scientific">Sulfobacillus harzensis</name>
    <dbReference type="NCBI Taxonomy" id="2729629"/>
    <lineage>
        <taxon>Bacteria</taxon>
        <taxon>Bacillati</taxon>
        <taxon>Bacillota</taxon>
        <taxon>Clostridia</taxon>
        <taxon>Eubacteriales</taxon>
        <taxon>Clostridiales Family XVII. Incertae Sedis</taxon>
        <taxon>Sulfobacillus</taxon>
    </lineage>
</organism>
<dbReference type="RefSeq" id="WP_169101415.1">
    <property type="nucleotide sequence ID" value="NZ_JABBVZ010000067.1"/>
</dbReference>
<accession>A0A7Y0L6A1</accession>
<dbReference type="Proteomes" id="UP000533476">
    <property type="component" value="Unassembled WGS sequence"/>
</dbReference>
<dbReference type="Pfam" id="PF13384">
    <property type="entry name" value="HTH_23"/>
    <property type="match status" value="2"/>
</dbReference>
<reference evidence="1 2" key="1">
    <citation type="submission" date="2020-04" db="EMBL/GenBank/DDBJ databases">
        <authorList>
            <person name="Zhang R."/>
            <person name="Schippers A."/>
        </authorList>
    </citation>
    <scope>NUCLEOTIDE SEQUENCE [LARGE SCALE GENOMIC DNA]</scope>
    <source>
        <strain evidence="1 2">DSM 109850</strain>
    </source>
</reference>
<dbReference type="InterPro" id="IPR009057">
    <property type="entry name" value="Homeodomain-like_sf"/>
</dbReference>
<dbReference type="EMBL" id="JABBVZ010000067">
    <property type="protein sequence ID" value="NMP23818.1"/>
    <property type="molecule type" value="Genomic_DNA"/>
</dbReference>
<name>A0A7Y0L6A1_9FIRM</name>
<proteinExistence type="predicted"/>
<keyword evidence="2" id="KW-1185">Reference proteome</keyword>
<gene>
    <name evidence="1" type="ORF">HIJ39_15880</name>
</gene>
<dbReference type="SUPFAM" id="SSF46689">
    <property type="entry name" value="Homeodomain-like"/>
    <property type="match status" value="1"/>
</dbReference>
<evidence type="ECO:0000313" key="2">
    <source>
        <dbReference type="Proteomes" id="UP000533476"/>
    </source>
</evidence>
<evidence type="ECO:0000313" key="1">
    <source>
        <dbReference type="EMBL" id="NMP23818.1"/>
    </source>
</evidence>
<dbReference type="AlphaFoldDB" id="A0A7Y0L6A1"/>